<dbReference type="Proteomes" id="UP000184474">
    <property type="component" value="Unassembled WGS sequence"/>
</dbReference>
<evidence type="ECO:0000313" key="1">
    <source>
        <dbReference type="EMBL" id="SHK51458.1"/>
    </source>
</evidence>
<keyword evidence="2" id="KW-1185">Reference proteome</keyword>
<evidence type="ECO:0008006" key="3">
    <source>
        <dbReference type="Google" id="ProtNLM"/>
    </source>
</evidence>
<name>A0A1M6T3S7_REIAG</name>
<dbReference type="STRING" id="156994.SAMN04488028_105269"/>
<evidence type="ECO:0000313" key="2">
    <source>
        <dbReference type="Proteomes" id="UP000184474"/>
    </source>
</evidence>
<organism evidence="1 2">
    <name type="scientific">Reichenbachiella agariperforans</name>
    <dbReference type="NCBI Taxonomy" id="156994"/>
    <lineage>
        <taxon>Bacteria</taxon>
        <taxon>Pseudomonadati</taxon>
        <taxon>Bacteroidota</taxon>
        <taxon>Cytophagia</taxon>
        <taxon>Cytophagales</taxon>
        <taxon>Reichenbachiellaceae</taxon>
        <taxon>Reichenbachiella</taxon>
    </lineage>
</organism>
<gene>
    <name evidence="1" type="ORF">SAMN04488028_105269</name>
</gene>
<accession>A0A1M6T3S7</accession>
<reference evidence="2" key="1">
    <citation type="submission" date="2016-11" db="EMBL/GenBank/DDBJ databases">
        <authorList>
            <person name="Varghese N."/>
            <person name="Submissions S."/>
        </authorList>
    </citation>
    <scope>NUCLEOTIDE SEQUENCE [LARGE SCALE GENOMIC DNA]</scope>
    <source>
        <strain evidence="2">DSM 26134</strain>
    </source>
</reference>
<sequence>MKKRILIVTDFTVRSLNLLKEALTTSHTKGETVDVVLVHGIFLPDSSIDLLFYSKRTLIKELTGSEFTSACHLIKNKYQSTLNIMTTDLFSGLSQRSFDEYLVKEQIDEIYMGSWKSKSCHSRSFDLNTFVRNTNKVNKIIVKLDSEPSTTVDAYQDMVELFFSRGHVVPSTDN</sequence>
<proteinExistence type="predicted"/>
<dbReference type="RefSeq" id="WP_073123502.1">
    <property type="nucleotide sequence ID" value="NZ_FRAA01000005.1"/>
</dbReference>
<dbReference type="EMBL" id="FRAA01000005">
    <property type="protein sequence ID" value="SHK51458.1"/>
    <property type="molecule type" value="Genomic_DNA"/>
</dbReference>
<protein>
    <recommendedName>
        <fullName evidence="3">Universal stress protein family protein</fullName>
    </recommendedName>
</protein>
<dbReference type="AlphaFoldDB" id="A0A1M6T3S7"/>